<comment type="caution">
    <text evidence="7">The sequence shown here is derived from an EMBL/GenBank/DDBJ whole genome shotgun (WGS) entry which is preliminary data.</text>
</comment>
<keyword evidence="5" id="KW-0072">Autophagy</keyword>
<dbReference type="EMBL" id="JARBDR010000813">
    <property type="protein sequence ID" value="KAJ8305914.1"/>
    <property type="molecule type" value="Genomic_DNA"/>
</dbReference>
<evidence type="ECO:0000313" key="7">
    <source>
        <dbReference type="EMBL" id="KAJ8305914.1"/>
    </source>
</evidence>
<dbReference type="PANTHER" id="PTHR14957:SF1">
    <property type="entry name" value="UBIQUITIN-LIKE-CONJUGATING ENZYME ATG10"/>
    <property type="match status" value="1"/>
</dbReference>
<evidence type="ECO:0000256" key="4">
    <source>
        <dbReference type="ARBA" id="ARBA00022786"/>
    </source>
</evidence>
<accession>A0ABQ9EKX5</accession>
<dbReference type="InterPro" id="IPR007135">
    <property type="entry name" value="Atg3/Atg10"/>
</dbReference>
<evidence type="ECO:0000256" key="1">
    <source>
        <dbReference type="ARBA" id="ARBA00005696"/>
    </source>
</evidence>
<keyword evidence="4" id="KW-0833">Ubl conjugation pathway</keyword>
<dbReference type="Pfam" id="PF03987">
    <property type="entry name" value="Autophagy_act_C"/>
    <property type="match status" value="1"/>
</dbReference>
<proteinExistence type="inferred from homology"/>
<evidence type="ECO:0000256" key="5">
    <source>
        <dbReference type="ARBA" id="ARBA00023006"/>
    </source>
</evidence>
<reference evidence="7 8" key="1">
    <citation type="submission" date="2022-12" db="EMBL/GenBank/DDBJ databases">
        <title>Chromosome-level genome of Tegillarca granosa.</title>
        <authorList>
            <person name="Kim J."/>
        </authorList>
    </citation>
    <scope>NUCLEOTIDE SEQUENCE [LARGE SCALE GENOMIC DNA]</scope>
    <source>
        <strain evidence="7">Teg-2019</strain>
        <tissue evidence="7">Adductor muscle</tissue>
    </source>
</reference>
<sequence>MVSLEEIWRCVPSHYRDKLEVDKWSFLTQQEHPFLGRPFYQLHPCHTADLMKQVPGDSSQFERFVECLSIFRI</sequence>
<keyword evidence="3" id="KW-0808">Transferase</keyword>
<gene>
    <name evidence="7" type="ORF">KUTeg_016459</name>
</gene>
<evidence type="ECO:0000313" key="8">
    <source>
        <dbReference type="Proteomes" id="UP001217089"/>
    </source>
</evidence>
<dbReference type="Proteomes" id="UP001217089">
    <property type="component" value="Unassembled WGS sequence"/>
</dbReference>
<evidence type="ECO:0000256" key="2">
    <source>
        <dbReference type="ARBA" id="ARBA00021099"/>
    </source>
</evidence>
<name>A0ABQ9EKX5_TEGGR</name>
<keyword evidence="8" id="KW-1185">Reference proteome</keyword>
<organism evidence="7 8">
    <name type="scientific">Tegillarca granosa</name>
    <name type="common">Malaysian cockle</name>
    <name type="synonym">Anadara granosa</name>
    <dbReference type="NCBI Taxonomy" id="220873"/>
    <lineage>
        <taxon>Eukaryota</taxon>
        <taxon>Metazoa</taxon>
        <taxon>Spiralia</taxon>
        <taxon>Lophotrochozoa</taxon>
        <taxon>Mollusca</taxon>
        <taxon>Bivalvia</taxon>
        <taxon>Autobranchia</taxon>
        <taxon>Pteriomorphia</taxon>
        <taxon>Arcoida</taxon>
        <taxon>Arcoidea</taxon>
        <taxon>Arcidae</taxon>
        <taxon>Tegillarca</taxon>
    </lineage>
</organism>
<comment type="similarity">
    <text evidence="1">Belongs to the ATG10 family.</text>
</comment>
<protein>
    <recommendedName>
        <fullName evidence="2">Ubiquitin-like-conjugating enzyme ATG10</fullName>
    </recommendedName>
    <alternativeName>
        <fullName evidence="6">Autophagy-related protein 10</fullName>
    </alternativeName>
</protein>
<dbReference type="PANTHER" id="PTHR14957">
    <property type="entry name" value="UBIQUITIN-LIKE-CONJUGATING ENZYME ATG10"/>
    <property type="match status" value="1"/>
</dbReference>
<evidence type="ECO:0000256" key="6">
    <source>
        <dbReference type="ARBA" id="ARBA00029833"/>
    </source>
</evidence>
<evidence type="ECO:0000256" key="3">
    <source>
        <dbReference type="ARBA" id="ARBA00022679"/>
    </source>
</evidence>
<dbReference type="Gene3D" id="3.30.1460.50">
    <property type="match status" value="1"/>
</dbReference>